<dbReference type="SUPFAM" id="SSF53098">
    <property type="entry name" value="Ribonuclease H-like"/>
    <property type="match status" value="1"/>
</dbReference>
<feature type="domain" description="HAT C-terminal dimerisation" evidence="6">
    <location>
        <begin position="144"/>
        <end position="223"/>
    </location>
</feature>
<comment type="subcellular location">
    <subcellularLocation>
        <location evidence="1">Nucleus</location>
    </subcellularLocation>
</comment>
<dbReference type="EMBL" id="KN837148">
    <property type="protein sequence ID" value="KIJ39996.1"/>
    <property type="molecule type" value="Genomic_DNA"/>
</dbReference>
<evidence type="ECO:0000256" key="1">
    <source>
        <dbReference type="ARBA" id="ARBA00004123"/>
    </source>
</evidence>
<dbReference type="GO" id="GO:0046983">
    <property type="term" value="F:protein dimerization activity"/>
    <property type="evidence" value="ECO:0007669"/>
    <property type="project" value="InterPro"/>
</dbReference>
<keyword evidence="8" id="KW-1185">Reference proteome</keyword>
<organism evidence="7 8">
    <name type="scientific">Sphaerobolus stellatus (strain SS14)</name>
    <dbReference type="NCBI Taxonomy" id="990650"/>
    <lineage>
        <taxon>Eukaryota</taxon>
        <taxon>Fungi</taxon>
        <taxon>Dikarya</taxon>
        <taxon>Basidiomycota</taxon>
        <taxon>Agaricomycotina</taxon>
        <taxon>Agaricomycetes</taxon>
        <taxon>Phallomycetidae</taxon>
        <taxon>Geastrales</taxon>
        <taxon>Sphaerobolaceae</taxon>
        <taxon>Sphaerobolus</taxon>
    </lineage>
</organism>
<dbReference type="PANTHER" id="PTHR46481">
    <property type="entry name" value="ZINC FINGER BED DOMAIN-CONTAINING PROTEIN 4"/>
    <property type="match status" value="1"/>
</dbReference>
<proteinExistence type="predicted"/>
<evidence type="ECO:0000259" key="6">
    <source>
        <dbReference type="Pfam" id="PF05699"/>
    </source>
</evidence>
<dbReference type="PANTHER" id="PTHR46481:SF10">
    <property type="entry name" value="ZINC FINGER BED DOMAIN-CONTAINING PROTEIN 39"/>
    <property type="match status" value="1"/>
</dbReference>
<evidence type="ECO:0000313" key="8">
    <source>
        <dbReference type="Proteomes" id="UP000054279"/>
    </source>
</evidence>
<dbReference type="GO" id="GO:0005634">
    <property type="term" value="C:nucleus"/>
    <property type="evidence" value="ECO:0007669"/>
    <property type="project" value="UniProtKB-SubCell"/>
</dbReference>
<reference evidence="7 8" key="1">
    <citation type="submission" date="2014-06" db="EMBL/GenBank/DDBJ databases">
        <title>Evolutionary Origins and Diversification of the Mycorrhizal Mutualists.</title>
        <authorList>
            <consortium name="DOE Joint Genome Institute"/>
            <consortium name="Mycorrhizal Genomics Consortium"/>
            <person name="Kohler A."/>
            <person name="Kuo A."/>
            <person name="Nagy L.G."/>
            <person name="Floudas D."/>
            <person name="Copeland A."/>
            <person name="Barry K.W."/>
            <person name="Cichocki N."/>
            <person name="Veneault-Fourrey C."/>
            <person name="LaButti K."/>
            <person name="Lindquist E.A."/>
            <person name="Lipzen A."/>
            <person name="Lundell T."/>
            <person name="Morin E."/>
            <person name="Murat C."/>
            <person name="Riley R."/>
            <person name="Ohm R."/>
            <person name="Sun H."/>
            <person name="Tunlid A."/>
            <person name="Henrissat B."/>
            <person name="Grigoriev I.V."/>
            <person name="Hibbett D.S."/>
            <person name="Martin F."/>
        </authorList>
    </citation>
    <scope>NUCLEOTIDE SEQUENCE [LARGE SCALE GENOMIC DNA]</scope>
    <source>
        <strain evidence="7 8">SS14</strain>
    </source>
</reference>
<evidence type="ECO:0000256" key="5">
    <source>
        <dbReference type="ARBA" id="ARBA00023242"/>
    </source>
</evidence>
<dbReference type="GO" id="GO:0008270">
    <property type="term" value="F:zinc ion binding"/>
    <property type="evidence" value="ECO:0007669"/>
    <property type="project" value="UniProtKB-KW"/>
</dbReference>
<dbReference type="InterPro" id="IPR008906">
    <property type="entry name" value="HATC_C_dom"/>
</dbReference>
<protein>
    <submittedName>
        <fullName evidence="7">Unplaced genomic scaffold SPHSTscaffold_73, whole genome shotgun sequence</fullName>
    </submittedName>
</protein>
<dbReference type="Pfam" id="PF05699">
    <property type="entry name" value="Dimer_Tnp_hAT"/>
    <property type="match status" value="1"/>
</dbReference>
<keyword evidence="2" id="KW-0479">Metal-binding</keyword>
<keyword evidence="4" id="KW-0862">Zinc</keyword>
<feature type="non-terminal residue" evidence="7">
    <location>
        <position position="1"/>
    </location>
</feature>
<accession>A0A0C9VQ62</accession>
<dbReference type="Proteomes" id="UP000054279">
    <property type="component" value="Unassembled WGS sequence"/>
</dbReference>
<evidence type="ECO:0000256" key="4">
    <source>
        <dbReference type="ARBA" id="ARBA00022833"/>
    </source>
</evidence>
<keyword evidence="3" id="KW-0863">Zinc-finger</keyword>
<dbReference type="InterPro" id="IPR052035">
    <property type="entry name" value="ZnF_BED_domain_contain"/>
</dbReference>
<evidence type="ECO:0000313" key="7">
    <source>
        <dbReference type="EMBL" id="KIJ39996.1"/>
    </source>
</evidence>
<dbReference type="InterPro" id="IPR012337">
    <property type="entry name" value="RNaseH-like_sf"/>
</dbReference>
<dbReference type="OrthoDB" id="3359487at2759"/>
<gene>
    <name evidence="7" type="ORF">M422DRAFT_174493</name>
</gene>
<keyword evidence="5" id="KW-0539">Nucleus</keyword>
<sequence length="265" mass="30167">FRFATKWMSLSSMPLIHQVIPCMDSLTLAVETYRTDPNTNIAIRVAATRGRAILDKYYTKTDDSSFYRCAMLLCPRYKETYFKKALWPESWKKEAVHQLKEEWKNYKPKPVEKPMVKITPTVHMVPLPFFFDMDNFNLDLMQDELDQYLSSPPETSCADPIAYWSARVTSGSHLARLALDILSIPATSVDVERAFSHGCLTVSQLRHSLKDSTTRMATVLGSWASIEGLIPEADLTSSFRDKAKRAKQDKEEGGMGVWGIIRNSI</sequence>
<dbReference type="HOGENOM" id="CLU_009123_4_3_1"/>
<name>A0A0C9VQ62_SPHS4</name>
<evidence type="ECO:0000256" key="2">
    <source>
        <dbReference type="ARBA" id="ARBA00022723"/>
    </source>
</evidence>
<evidence type="ECO:0000256" key="3">
    <source>
        <dbReference type="ARBA" id="ARBA00022771"/>
    </source>
</evidence>
<dbReference type="AlphaFoldDB" id="A0A0C9VQ62"/>